<evidence type="ECO:0000313" key="2">
    <source>
        <dbReference type="Proteomes" id="UP001198220"/>
    </source>
</evidence>
<dbReference type="RefSeq" id="WP_308459350.1">
    <property type="nucleotide sequence ID" value="NZ_JAJEPS010000007.1"/>
</dbReference>
<keyword evidence="2" id="KW-1185">Reference proteome</keyword>
<proteinExistence type="predicted"/>
<protein>
    <submittedName>
        <fullName evidence="1">Uncharacterized protein</fullName>
    </submittedName>
</protein>
<accession>A0AAE3A562</accession>
<sequence length="205" mass="23326">MKKELDYFSIDGVQGGSQDWMSNFLMKFGGCAALAACDTCIYLAAKHGWKQIYPYNIAHLCREDYDRFAMKMKPYLRPRIGGVDRLSLYIEGFQRYLADAGVTDLCIEGLEGQTPYEKAEEAVEAQIQAGWPIPCLTLKHKEPAYDDYVWHWYMLTGYKKEAGHFSVKAVTYGGARWLDFHGLWDTGYEKKGGLILYRVAGAKMA</sequence>
<dbReference type="AlphaFoldDB" id="A0AAE3A562"/>
<name>A0AAE3A562_9FIRM</name>
<comment type="caution">
    <text evidence="1">The sequence shown here is derived from an EMBL/GenBank/DDBJ whole genome shotgun (WGS) entry which is preliminary data.</text>
</comment>
<reference evidence="1 2" key="1">
    <citation type="submission" date="2021-10" db="EMBL/GenBank/DDBJ databases">
        <title>Anaerobic single-cell dispensing facilitates the cultivation of human gut bacteria.</title>
        <authorList>
            <person name="Afrizal A."/>
        </authorList>
    </citation>
    <scope>NUCLEOTIDE SEQUENCE [LARGE SCALE GENOMIC DNA]</scope>
    <source>
        <strain evidence="1 2">CLA-AA-H276</strain>
    </source>
</reference>
<dbReference type="Proteomes" id="UP001198220">
    <property type="component" value="Unassembled WGS sequence"/>
</dbReference>
<dbReference type="EMBL" id="JAJEPS010000007">
    <property type="protein sequence ID" value="MCC2126227.1"/>
    <property type="molecule type" value="Genomic_DNA"/>
</dbReference>
<organism evidence="1 2">
    <name type="scientific">Hominiventricola filiformis</name>
    <dbReference type="NCBI Taxonomy" id="2885352"/>
    <lineage>
        <taxon>Bacteria</taxon>
        <taxon>Bacillati</taxon>
        <taxon>Bacillota</taxon>
        <taxon>Clostridia</taxon>
        <taxon>Lachnospirales</taxon>
        <taxon>Lachnospiraceae</taxon>
        <taxon>Hominiventricola</taxon>
    </lineage>
</organism>
<gene>
    <name evidence="1" type="ORF">LKD36_08540</name>
</gene>
<evidence type="ECO:0000313" key="1">
    <source>
        <dbReference type="EMBL" id="MCC2126227.1"/>
    </source>
</evidence>